<name>A0ABD1GSA8_SALDI</name>
<reference evidence="1 2" key="1">
    <citation type="submission" date="2024-06" db="EMBL/GenBank/DDBJ databases">
        <title>A chromosome level genome sequence of Diviner's sage (Salvia divinorum).</title>
        <authorList>
            <person name="Ford S.A."/>
            <person name="Ro D.-K."/>
            <person name="Ness R.W."/>
            <person name="Phillips M.A."/>
        </authorList>
    </citation>
    <scope>NUCLEOTIDE SEQUENCE [LARGE SCALE GENOMIC DNA]</scope>
    <source>
        <strain evidence="1">SAF-2024a</strain>
        <tissue evidence="1">Leaf</tissue>
    </source>
</reference>
<accession>A0ABD1GSA8</accession>
<evidence type="ECO:0000313" key="2">
    <source>
        <dbReference type="Proteomes" id="UP001567538"/>
    </source>
</evidence>
<proteinExistence type="predicted"/>
<dbReference type="Proteomes" id="UP001567538">
    <property type="component" value="Unassembled WGS sequence"/>
</dbReference>
<gene>
    <name evidence="1" type="ORF">AAHA92_22629</name>
</gene>
<protein>
    <submittedName>
        <fullName evidence="1">Uncharacterized protein</fullName>
    </submittedName>
</protein>
<comment type="caution">
    <text evidence="1">The sequence shown here is derived from an EMBL/GenBank/DDBJ whole genome shotgun (WGS) entry which is preliminary data.</text>
</comment>
<evidence type="ECO:0000313" key="1">
    <source>
        <dbReference type="EMBL" id="KAL1545964.1"/>
    </source>
</evidence>
<dbReference type="AlphaFoldDB" id="A0ABD1GSA8"/>
<dbReference type="PANTHER" id="PTHR33972:SF26">
    <property type="match status" value="1"/>
</dbReference>
<sequence length="155" mass="17010">MAMSRILSQSLARASLAPSNALITHHRYRSTKPGRAHLIEVDLDSDSPDPSASEAVSLGVKRLQDAIHSIIVRRAAPDWLPFLPGHSYWVPPRAASARYTTEPTKTHQLLSEDEQMSLLSAQGWPSSTYFIEGTSPQHPIPMVVLSDTSSSKDEP</sequence>
<keyword evidence="2" id="KW-1185">Reference proteome</keyword>
<dbReference type="PANTHER" id="PTHR33972">
    <property type="entry name" value="EXPRESSED PROTEIN"/>
    <property type="match status" value="1"/>
</dbReference>
<dbReference type="EMBL" id="JBEAFC010000008">
    <property type="protein sequence ID" value="KAL1545964.1"/>
    <property type="molecule type" value="Genomic_DNA"/>
</dbReference>
<organism evidence="1 2">
    <name type="scientific">Salvia divinorum</name>
    <name type="common">Maria pastora</name>
    <name type="synonym">Diviner's sage</name>
    <dbReference type="NCBI Taxonomy" id="28513"/>
    <lineage>
        <taxon>Eukaryota</taxon>
        <taxon>Viridiplantae</taxon>
        <taxon>Streptophyta</taxon>
        <taxon>Embryophyta</taxon>
        <taxon>Tracheophyta</taxon>
        <taxon>Spermatophyta</taxon>
        <taxon>Magnoliopsida</taxon>
        <taxon>eudicotyledons</taxon>
        <taxon>Gunneridae</taxon>
        <taxon>Pentapetalae</taxon>
        <taxon>asterids</taxon>
        <taxon>lamiids</taxon>
        <taxon>Lamiales</taxon>
        <taxon>Lamiaceae</taxon>
        <taxon>Nepetoideae</taxon>
        <taxon>Mentheae</taxon>
        <taxon>Salviinae</taxon>
        <taxon>Salvia</taxon>
        <taxon>Salvia subgen. Calosphace</taxon>
    </lineage>
</organism>